<accession>A0A6J5UXX6</accession>
<feature type="compositionally biased region" description="Basic and acidic residues" evidence="1">
    <location>
        <begin position="29"/>
        <end position="41"/>
    </location>
</feature>
<evidence type="ECO:0000313" key="3">
    <source>
        <dbReference type="Proteomes" id="UP000507222"/>
    </source>
</evidence>
<feature type="compositionally biased region" description="Basic and acidic residues" evidence="1">
    <location>
        <begin position="78"/>
        <end position="88"/>
    </location>
</feature>
<evidence type="ECO:0000256" key="1">
    <source>
        <dbReference type="SAM" id="MobiDB-lite"/>
    </source>
</evidence>
<evidence type="ECO:0000313" key="2">
    <source>
        <dbReference type="EMBL" id="CAB4280801.1"/>
    </source>
</evidence>
<reference evidence="2 3" key="1">
    <citation type="submission" date="2020-05" db="EMBL/GenBank/DDBJ databases">
        <authorList>
            <person name="Campoy J."/>
            <person name="Schneeberger K."/>
            <person name="Spophaly S."/>
        </authorList>
    </citation>
    <scope>NUCLEOTIDE SEQUENCE [LARGE SCALE GENOMIC DNA]</scope>
    <source>
        <strain evidence="2">PruArmRojPasFocal</strain>
    </source>
</reference>
<dbReference type="AlphaFoldDB" id="A0A6J5UXX6"/>
<feature type="region of interest" description="Disordered" evidence="1">
    <location>
        <begin position="1"/>
        <end position="96"/>
    </location>
</feature>
<dbReference type="Proteomes" id="UP000507222">
    <property type="component" value="Unassembled WGS sequence"/>
</dbReference>
<proteinExistence type="predicted"/>
<sequence>MWNLYFSAVSSPPFASEEKKKPNQKRRVKKEEEENNKKPHPDCSVSRRSSKEIEMAGVGEAVGVSEADTMHCGGEGEGELRGGEEVGRTSRAIELG</sequence>
<protein>
    <submittedName>
        <fullName evidence="2">Uncharacterized protein</fullName>
    </submittedName>
</protein>
<organism evidence="2 3">
    <name type="scientific">Prunus armeniaca</name>
    <name type="common">Apricot</name>
    <name type="synonym">Armeniaca vulgaris</name>
    <dbReference type="NCBI Taxonomy" id="36596"/>
    <lineage>
        <taxon>Eukaryota</taxon>
        <taxon>Viridiplantae</taxon>
        <taxon>Streptophyta</taxon>
        <taxon>Embryophyta</taxon>
        <taxon>Tracheophyta</taxon>
        <taxon>Spermatophyta</taxon>
        <taxon>Magnoliopsida</taxon>
        <taxon>eudicotyledons</taxon>
        <taxon>Gunneridae</taxon>
        <taxon>Pentapetalae</taxon>
        <taxon>rosids</taxon>
        <taxon>fabids</taxon>
        <taxon>Rosales</taxon>
        <taxon>Rosaceae</taxon>
        <taxon>Amygdaloideae</taxon>
        <taxon>Amygdaleae</taxon>
        <taxon>Prunus</taxon>
    </lineage>
</organism>
<gene>
    <name evidence="2" type="ORF">CURHAP_LOCUS33746</name>
</gene>
<name>A0A6J5UXX6_PRUAR</name>
<dbReference type="EMBL" id="CAEKDK010000005">
    <property type="protein sequence ID" value="CAB4280801.1"/>
    <property type="molecule type" value="Genomic_DNA"/>
</dbReference>